<dbReference type="InterPro" id="IPR047717">
    <property type="entry name" value="CC_star_Cory"/>
</dbReference>
<gene>
    <name evidence="1" type="ORF">C772_01924</name>
</gene>
<dbReference type="eggNOG" id="ENOG5032S6W">
    <property type="taxonomic scope" value="Bacteria"/>
</dbReference>
<accession>M7P5X9</accession>
<evidence type="ECO:0000313" key="2">
    <source>
        <dbReference type="Proteomes" id="UP000011919"/>
    </source>
</evidence>
<dbReference type="EMBL" id="AOFT01000009">
    <property type="protein sequence ID" value="EMR05944.1"/>
    <property type="molecule type" value="Genomic_DNA"/>
</dbReference>
<sequence>MQGTGAVRTAPFLMEVEQIELSEKLKKLIRYYEEVISLPHKREIAAELRDEDDLFLLLLYSEMIGIPNPVYYYTLELYPYMIEKFHDWHLRMGMEKSPLTGIRCC</sequence>
<name>M7P5X9_9BACL</name>
<organism evidence="1 2">
    <name type="scientific">Bhargavaea cecembensis DSE10</name>
    <dbReference type="NCBI Taxonomy" id="1235279"/>
    <lineage>
        <taxon>Bacteria</taxon>
        <taxon>Bacillati</taxon>
        <taxon>Bacillota</taxon>
        <taxon>Bacilli</taxon>
        <taxon>Bacillales</taxon>
        <taxon>Caryophanaceae</taxon>
        <taxon>Bhargavaea</taxon>
    </lineage>
</organism>
<dbReference type="Pfam" id="PF25952">
    <property type="entry name" value="DUF7990"/>
    <property type="match status" value="1"/>
</dbReference>
<evidence type="ECO:0008006" key="3">
    <source>
        <dbReference type="Google" id="ProtNLM"/>
    </source>
</evidence>
<dbReference type="STRING" id="1235279.C772_01924"/>
<comment type="caution">
    <text evidence="1">The sequence shown here is derived from an EMBL/GenBank/DDBJ whole genome shotgun (WGS) entry which is preliminary data.</text>
</comment>
<keyword evidence="2" id="KW-1185">Reference proteome</keyword>
<reference evidence="1 2" key="1">
    <citation type="journal article" date="2013" name="Genome Announc.">
        <title>Draft Genome Sequence of Bhargavaea cecembensis Strain DSE10T, Isolated from a Deep-Sea Sediment Sample Collected at a Depth of 5,904 m from the Chagos-Laccadive Ridge System in the Indian Ocean.</title>
        <authorList>
            <person name="Shivaji S."/>
            <person name="Ara S."/>
            <person name="Begum Z."/>
            <person name="Ruth M."/>
            <person name="Singh A."/>
            <person name="Kumar Pinnaka A."/>
        </authorList>
    </citation>
    <scope>NUCLEOTIDE SEQUENCE [LARGE SCALE GENOMIC DNA]</scope>
    <source>
        <strain evidence="1 2">DSE10</strain>
    </source>
</reference>
<dbReference type="AlphaFoldDB" id="M7P5X9"/>
<dbReference type="PATRIC" id="fig|1235279.3.peg.1926"/>
<dbReference type="NCBIfam" id="NF041419">
    <property type="entry name" value="CC_star_Cory"/>
    <property type="match status" value="1"/>
</dbReference>
<evidence type="ECO:0000313" key="1">
    <source>
        <dbReference type="EMBL" id="EMR05944.1"/>
    </source>
</evidence>
<dbReference type="Proteomes" id="UP000011919">
    <property type="component" value="Unassembled WGS sequence"/>
</dbReference>
<proteinExistence type="predicted"/>
<dbReference type="InterPro" id="IPR058303">
    <property type="entry name" value="DUF7990"/>
</dbReference>
<protein>
    <recommendedName>
        <fullName evidence="3">DNA helicase</fullName>
    </recommendedName>
</protein>